<dbReference type="PROSITE" id="PS51462">
    <property type="entry name" value="NUDIX"/>
    <property type="match status" value="1"/>
</dbReference>
<sequence length="165" mass="18560">MNRYTAFSRIFILLGSCVSLSACDLLNSPTTGSGQANAGCLLEHKASGGEYRILMVQQHNGEWNFPGGGFRWRETPAQTAERETFEETGVAVDAIEMIKTFDNGFQLFSCKSKDGTRPNPEDNIEILSARWVNPTLIPAVQWRFSYQRAWLMDYLNQSKANQTEP</sequence>
<dbReference type="InterPro" id="IPR020084">
    <property type="entry name" value="NUDIX_hydrolase_CS"/>
</dbReference>
<dbReference type="Proteomes" id="UP000528457">
    <property type="component" value="Unassembled WGS sequence"/>
</dbReference>
<keyword evidence="3" id="KW-0732">Signal</keyword>
<evidence type="ECO:0000259" key="4">
    <source>
        <dbReference type="PROSITE" id="PS51462"/>
    </source>
</evidence>
<protein>
    <submittedName>
        <fullName evidence="5">ADP-ribose pyrophosphatase YjhB (NUDIX family)</fullName>
    </submittedName>
</protein>
<dbReference type="CDD" id="cd02883">
    <property type="entry name" value="NUDIX_Hydrolase"/>
    <property type="match status" value="1"/>
</dbReference>
<dbReference type="AlphaFoldDB" id="A0A7X0JWJ5"/>
<dbReference type="PROSITE" id="PS00893">
    <property type="entry name" value="NUDIX_BOX"/>
    <property type="match status" value="1"/>
</dbReference>
<dbReference type="PROSITE" id="PS51257">
    <property type="entry name" value="PROKAR_LIPOPROTEIN"/>
    <property type="match status" value="1"/>
</dbReference>
<dbReference type="GO" id="GO:0016787">
    <property type="term" value="F:hydrolase activity"/>
    <property type="evidence" value="ECO:0007669"/>
    <property type="project" value="UniProtKB-KW"/>
</dbReference>
<dbReference type="PANTHER" id="PTHR43222">
    <property type="entry name" value="NUDIX HYDROLASE 23"/>
    <property type="match status" value="1"/>
</dbReference>
<name>A0A7X0JWJ5_9GAMM</name>
<dbReference type="InParanoid" id="A0A7X0JWJ5"/>
<evidence type="ECO:0000256" key="3">
    <source>
        <dbReference type="SAM" id="SignalP"/>
    </source>
</evidence>
<feature type="signal peptide" evidence="3">
    <location>
        <begin position="1"/>
        <end position="22"/>
    </location>
</feature>
<keyword evidence="6" id="KW-1185">Reference proteome</keyword>
<feature type="domain" description="Nudix hydrolase" evidence="4">
    <location>
        <begin position="33"/>
        <end position="154"/>
    </location>
</feature>
<evidence type="ECO:0000313" key="6">
    <source>
        <dbReference type="Proteomes" id="UP000528457"/>
    </source>
</evidence>
<proteinExistence type="predicted"/>
<dbReference type="EMBL" id="JACHHT010000003">
    <property type="protein sequence ID" value="MBB6523139.1"/>
    <property type="molecule type" value="Genomic_DNA"/>
</dbReference>
<dbReference type="SUPFAM" id="SSF55811">
    <property type="entry name" value="Nudix"/>
    <property type="match status" value="1"/>
</dbReference>
<dbReference type="Gene3D" id="3.90.79.10">
    <property type="entry name" value="Nucleoside Triphosphate Pyrophosphohydrolase"/>
    <property type="match status" value="1"/>
</dbReference>
<dbReference type="InterPro" id="IPR000086">
    <property type="entry name" value="NUDIX_hydrolase_dom"/>
</dbReference>
<evidence type="ECO:0000256" key="1">
    <source>
        <dbReference type="ARBA" id="ARBA00001946"/>
    </source>
</evidence>
<dbReference type="PANTHER" id="PTHR43222:SF2">
    <property type="entry name" value="NUDIX HYDROLASE 23, CHLOROPLASTIC"/>
    <property type="match status" value="1"/>
</dbReference>
<accession>A0A7X0JWJ5</accession>
<comment type="cofactor">
    <cofactor evidence="1">
        <name>Mg(2+)</name>
        <dbReference type="ChEBI" id="CHEBI:18420"/>
    </cofactor>
</comment>
<dbReference type="InterPro" id="IPR015797">
    <property type="entry name" value="NUDIX_hydrolase-like_dom_sf"/>
</dbReference>
<gene>
    <name evidence="5" type="ORF">HNR48_003441</name>
</gene>
<dbReference type="RefSeq" id="WP_166843752.1">
    <property type="nucleotide sequence ID" value="NZ_JAAONY010000003.1"/>
</dbReference>
<keyword evidence="2" id="KW-0378">Hydrolase</keyword>
<dbReference type="Pfam" id="PF00293">
    <property type="entry name" value="NUDIX"/>
    <property type="match status" value="1"/>
</dbReference>
<evidence type="ECO:0000256" key="2">
    <source>
        <dbReference type="ARBA" id="ARBA00022801"/>
    </source>
</evidence>
<organism evidence="5 6">
    <name type="scientific">Pseudoteredinibacter isoporae</name>
    <dbReference type="NCBI Taxonomy" id="570281"/>
    <lineage>
        <taxon>Bacteria</taxon>
        <taxon>Pseudomonadati</taxon>
        <taxon>Pseudomonadota</taxon>
        <taxon>Gammaproteobacteria</taxon>
        <taxon>Cellvibrionales</taxon>
        <taxon>Cellvibrionaceae</taxon>
        <taxon>Pseudoteredinibacter</taxon>
    </lineage>
</organism>
<evidence type="ECO:0000313" key="5">
    <source>
        <dbReference type="EMBL" id="MBB6523139.1"/>
    </source>
</evidence>
<comment type="caution">
    <text evidence="5">The sequence shown here is derived from an EMBL/GenBank/DDBJ whole genome shotgun (WGS) entry which is preliminary data.</text>
</comment>
<reference evidence="5 6" key="1">
    <citation type="submission" date="2020-08" db="EMBL/GenBank/DDBJ databases">
        <title>Genomic Encyclopedia of Type Strains, Phase IV (KMG-IV): sequencing the most valuable type-strain genomes for metagenomic binning, comparative biology and taxonomic classification.</title>
        <authorList>
            <person name="Goeker M."/>
        </authorList>
    </citation>
    <scope>NUCLEOTIDE SEQUENCE [LARGE SCALE GENOMIC DNA]</scope>
    <source>
        <strain evidence="5 6">DSM 22368</strain>
    </source>
</reference>
<feature type="chain" id="PRO_5031229501" evidence="3">
    <location>
        <begin position="23"/>
        <end position="165"/>
    </location>
</feature>